<comment type="similarity">
    <text evidence="2">Belongs to the TAF11 family.</text>
</comment>
<dbReference type="GO" id="GO:0051123">
    <property type="term" value="P:RNA polymerase II preinitiation complex assembly"/>
    <property type="evidence" value="ECO:0007669"/>
    <property type="project" value="InterPro"/>
</dbReference>
<accession>A0A7E4V0L5</accession>
<dbReference type="CDD" id="cd08048">
    <property type="entry name" value="HFD_TAF11"/>
    <property type="match status" value="1"/>
</dbReference>
<evidence type="ECO:0000259" key="7">
    <source>
        <dbReference type="Pfam" id="PF04719"/>
    </source>
</evidence>
<evidence type="ECO:0000256" key="3">
    <source>
        <dbReference type="ARBA" id="ARBA00023015"/>
    </source>
</evidence>
<dbReference type="Pfam" id="PF04719">
    <property type="entry name" value="TAFII28"/>
    <property type="match status" value="1"/>
</dbReference>
<protein>
    <submittedName>
        <fullName evidence="9">TAFII28 domain-containing protein</fullName>
    </submittedName>
</protein>
<dbReference type="InterPro" id="IPR006809">
    <property type="entry name" value="TAFII28_dom"/>
</dbReference>
<organism evidence="8 9">
    <name type="scientific">Panagrellus redivivus</name>
    <name type="common">Microworm</name>
    <dbReference type="NCBI Taxonomy" id="6233"/>
    <lineage>
        <taxon>Eukaryota</taxon>
        <taxon>Metazoa</taxon>
        <taxon>Ecdysozoa</taxon>
        <taxon>Nematoda</taxon>
        <taxon>Chromadorea</taxon>
        <taxon>Rhabditida</taxon>
        <taxon>Tylenchina</taxon>
        <taxon>Panagrolaimomorpha</taxon>
        <taxon>Panagrolaimoidea</taxon>
        <taxon>Panagrolaimidae</taxon>
        <taxon>Panagrellus</taxon>
    </lineage>
</organism>
<evidence type="ECO:0000256" key="2">
    <source>
        <dbReference type="ARBA" id="ARBA00009788"/>
    </source>
</evidence>
<keyword evidence="3" id="KW-0805">Transcription regulation</keyword>
<dbReference type="GO" id="GO:0046982">
    <property type="term" value="F:protein heterodimerization activity"/>
    <property type="evidence" value="ECO:0007669"/>
    <property type="project" value="InterPro"/>
</dbReference>
<dbReference type="PANTHER" id="PTHR13218:SF8">
    <property type="entry name" value="TRANSCRIPTION INITIATION FACTOR TFIID SUBUNIT 11"/>
    <property type="match status" value="1"/>
</dbReference>
<evidence type="ECO:0000256" key="4">
    <source>
        <dbReference type="ARBA" id="ARBA00023163"/>
    </source>
</evidence>
<dbReference type="Proteomes" id="UP000492821">
    <property type="component" value="Unassembled WGS sequence"/>
</dbReference>
<dbReference type="PANTHER" id="PTHR13218">
    <property type="entry name" value="TRANSCRIPTION INITIATION FACTOR TFIID SUBUNIT 11-RELATED"/>
    <property type="match status" value="1"/>
</dbReference>
<dbReference type="Gene3D" id="1.10.20.10">
    <property type="entry name" value="Histone, subunit A"/>
    <property type="match status" value="1"/>
</dbReference>
<dbReference type="SUPFAM" id="SSF47113">
    <property type="entry name" value="Histone-fold"/>
    <property type="match status" value="1"/>
</dbReference>
<dbReference type="WBParaSite" id="Pan_g15150.t1">
    <property type="protein sequence ID" value="Pan_g15150.t1"/>
    <property type="gene ID" value="Pan_g15150"/>
</dbReference>
<feature type="domain" description="TAFII28-like protein" evidence="7">
    <location>
        <begin position="119"/>
        <end position="201"/>
    </location>
</feature>
<evidence type="ECO:0000256" key="5">
    <source>
        <dbReference type="ARBA" id="ARBA00023242"/>
    </source>
</evidence>
<keyword evidence="4" id="KW-0804">Transcription</keyword>
<name>A0A7E4V0L5_PANRE</name>
<dbReference type="InterPro" id="IPR045127">
    <property type="entry name" value="TAF11-like"/>
</dbReference>
<dbReference type="AlphaFoldDB" id="A0A7E4V0L5"/>
<comment type="subcellular location">
    <subcellularLocation>
        <location evidence="1">Nucleus</location>
    </subcellularLocation>
</comment>
<dbReference type="InterPro" id="IPR009072">
    <property type="entry name" value="Histone-fold"/>
</dbReference>
<evidence type="ECO:0000313" key="8">
    <source>
        <dbReference type="Proteomes" id="UP000492821"/>
    </source>
</evidence>
<dbReference type="GO" id="GO:0005669">
    <property type="term" value="C:transcription factor TFIID complex"/>
    <property type="evidence" value="ECO:0007669"/>
    <property type="project" value="InterPro"/>
</dbReference>
<keyword evidence="8" id="KW-1185">Reference proteome</keyword>
<reference evidence="9" key="2">
    <citation type="submission" date="2020-10" db="UniProtKB">
        <authorList>
            <consortium name="WormBaseParasite"/>
        </authorList>
    </citation>
    <scope>IDENTIFICATION</scope>
</reference>
<dbReference type="GO" id="GO:0016251">
    <property type="term" value="F:RNA polymerase II general transcription initiation factor activity"/>
    <property type="evidence" value="ECO:0007669"/>
    <property type="project" value="TreeGrafter"/>
</dbReference>
<evidence type="ECO:0000256" key="1">
    <source>
        <dbReference type="ARBA" id="ARBA00004123"/>
    </source>
</evidence>
<evidence type="ECO:0000256" key="6">
    <source>
        <dbReference type="SAM" id="MobiDB-lite"/>
    </source>
</evidence>
<sequence length="214" mass="24451">MNRIKLYESVSFTDALDELDDFVPPIKKSESSIVNDDTVSEFDESDNDISHGEKNQPAPSFFMDCSDDEGKCYDDEALKQEYVDNEIYEIAACWPIVPGWVVHYSDSDKILLQQQLEQLNNMSTAELRRHELLRSCHFDESDFTQRIKQAAGTRPTSNFVVAVSTLAKIFVGDLVQTALHLKNKDEPESSPLKPAHLREAMYILEEQDLVYPKK</sequence>
<feature type="region of interest" description="Disordered" evidence="6">
    <location>
        <begin position="40"/>
        <end position="59"/>
    </location>
</feature>
<evidence type="ECO:0000313" key="9">
    <source>
        <dbReference type="WBParaSite" id="Pan_g15150.t1"/>
    </source>
</evidence>
<reference evidence="8" key="1">
    <citation type="journal article" date="2013" name="Genetics">
        <title>The draft genome and transcriptome of Panagrellus redivivus are shaped by the harsh demands of a free-living lifestyle.</title>
        <authorList>
            <person name="Srinivasan J."/>
            <person name="Dillman A.R."/>
            <person name="Macchietto M.G."/>
            <person name="Heikkinen L."/>
            <person name="Lakso M."/>
            <person name="Fracchia K.M."/>
            <person name="Antoshechkin I."/>
            <person name="Mortazavi A."/>
            <person name="Wong G."/>
            <person name="Sternberg P.W."/>
        </authorList>
    </citation>
    <scope>NUCLEOTIDE SEQUENCE [LARGE SCALE GENOMIC DNA]</scope>
    <source>
        <strain evidence="8">MT8872</strain>
    </source>
</reference>
<proteinExistence type="inferred from homology"/>
<keyword evidence="5" id="KW-0539">Nucleus</keyword>